<dbReference type="InterPro" id="IPR006805">
    <property type="entry name" value="Anth_synth_I_N"/>
</dbReference>
<accession>A0ABP4FLP5</accession>
<dbReference type="Gene3D" id="3.40.50.880">
    <property type="match status" value="1"/>
</dbReference>
<dbReference type="SUPFAM" id="SSF56322">
    <property type="entry name" value="ADC synthase"/>
    <property type="match status" value="1"/>
</dbReference>
<dbReference type="PANTHER" id="PTHR11236">
    <property type="entry name" value="AMINOBENZOATE/ANTHRANILATE SYNTHASE"/>
    <property type="match status" value="1"/>
</dbReference>
<evidence type="ECO:0000256" key="1">
    <source>
        <dbReference type="ARBA" id="ARBA00005970"/>
    </source>
</evidence>
<dbReference type="Pfam" id="PF04715">
    <property type="entry name" value="Anth_synt_I_N"/>
    <property type="match status" value="1"/>
</dbReference>
<evidence type="ECO:0000256" key="5">
    <source>
        <dbReference type="SAM" id="MobiDB-lite"/>
    </source>
</evidence>
<evidence type="ECO:0000256" key="4">
    <source>
        <dbReference type="ARBA" id="ARBA00022962"/>
    </source>
</evidence>
<dbReference type="SUPFAM" id="SSF52317">
    <property type="entry name" value="Class I glutamine amidotransferase-like"/>
    <property type="match status" value="1"/>
</dbReference>
<dbReference type="PRINTS" id="PR00097">
    <property type="entry name" value="ANTSNTHASEII"/>
</dbReference>
<dbReference type="PRINTS" id="PR00099">
    <property type="entry name" value="CPSGATASE"/>
</dbReference>
<dbReference type="InterPro" id="IPR017926">
    <property type="entry name" value="GATASE"/>
</dbReference>
<keyword evidence="10" id="KW-1185">Reference proteome</keyword>
<sequence>MAPTLIRNDEPDWDLSALADFDNVVISPGPGNPAEAEDFGMCTDVIRTASIPVLGVCLGHQGICHAHGARVTAAPEIFHGRESLVVHEGDVLFANVPSPFSAVRYHSLIATDLPDELESIAWTQDGVLMGVRHRELPLWGVQFHPESIGTGHGRRILRNFMRITQETLRRRTDRPPTRRPAKWRIDVRKLPFEVPAEAAFTALYADAPHAFWLDSGRSDGQKGRFSFMGDASGPLARVVEARVDRRQVVVTSAGASEVVKGSFFDWLERDMRVHRADVPPLPFDFALGWVGYLGYELKAECSGEHVYRSPHPDAAMIFTDRAVAFDHERRATYLLALVKDGSAAPSTAWFDKTQCRLEELAEPSPAGSADVLEPSDAPGVVDTWRLRHDRERYVQLIAACHKEIEAGESYEICLTNMISGSGTFRPLLAYRQLRHRNPVPFGALLRLGALSVLSSSPERFLRVGADGAVESKPIKGTRPRSESPAEDKRLWMELAQDPKERAENLMIVDLVRHDLSQCAEMGSVHVEPLFQIESFPTVHQLVSTVHAQLRPDRDAVHCVRAAFPPGSMTGAPKVRTMRIIDGLEEGPRESTPEHWVTSLCPGPPTSAS</sequence>
<keyword evidence="3" id="KW-0808">Transferase</keyword>
<dbReference type="PROSITE" id="PS51273">
    <property type="entry name" value="GATASE_TYPE_1"/>
    <property type="match status" value="1"/>
</dbReference>
<feature type="region of interest" description="Disordered" evidence="5">
    <location>
        <begin position="585"/>
        <end position="608"/>
    </location>
</feature>
<protein>
    <recommendedName>
        <fullName evidence="2">aminodeoxychorismate synthase</fullName>
        <ecNumber evidence="2">2.6.1.85</ecNumber>
    </recommendedName>
</protein>
<comment type="similarity">
    <text evidence="1">In the C-terminal section; belongs to the anthranilate synthase component I family.</text>
</comment>
<dbReference type="EC" id="2.6.1.85" evidence="2"/>
<comment type="caution">
    <text evidence="9">The sequence shown here is derived from an EMBL/GenBank/DDBJ whole genome shotgun (WGS) entry which is preliminary data.</text>
</comment>
<evidence type="ECO:0000313" key="9">
    <source>
        <dbReference type="EMBL" id="GAA1183420.1"/>
    </source>
</evidence>
<feature type="domain" description="Chorismate-utilising enzyme C-terminal" evidence="7">
    <location>
        <begin position="390"/>
        <end position="589"/>
    </location>
</feature>
<dbReference type="Proteomes" id="UP001501371">
    <property type="component" value="Unassembled WGS sequence"/>
</dbReference>
<dbReference type="InterPro" id="IPR006221">
    <property type="entry name" value="TrpG/PapA_dom"/>
</dbReference>
<dbReference type="Gene3D" id="3.60.120.10">
    <property type="entry name" value="Anthranilate synthase"/>
    <property type="match status" value="1"/>
</dbReference>
<feature type="domain" description="Glutamine amidotransferase" evidence="6">
    <location>
        <begin position="4"/>
        <end position="161"/>
    </location>
</feature>
<dbReference type="PANTHER" id="PTHR11236:SF18">
    <property type="entry name" value="AMINODEOXYCHORISMATE SYNTHASE"/>
    <property type="match status" value="1"/>
</dbReference>
<dbReference type="Pfam" id="PF00425">
    <property type="entry name" value="Chorismate_bind"/>
    <property type="match status" value="1"/>
</dbReference>
<dbReference type="Pfam" id="PF00117">
    <property type="entry name" value="GATase"/>
    <property type="match status" value="1"/>
</dbReference>
<feature type="domain" description="Anthranilate synthase component I N-terminal" evidence="8">
    <location>
        <begin position="198"/>
        <end position="334"/>
    </location>
</feature>
<evidence type="ECO:0000259" key="8">
    <source>
        <dbReference type="Pfam" id="PF04715"/>
    </source>
</evidence>
<keyword evidence="4" id="KW-0315">Glutamine amidotransferase</keyword>
<name>A0ABP4FLP5_9ACTN</name>
<organism evidence="9 10">
    <name type="scientific">Streptomyces hebeiensis</name>
    <dbReference type="NCBI Taxonomy" id="229486"/>
    <lineage>
        <taxon>Bacteria</taxon>
        <taxon>Bacillati</taxon>
        <taxon>Actinomycetota</taxon>
        <taxon>Actinomycetes</taxon>
        <taxon>Kitasatosporales</taxon>
        <taxon>Streptomycetaceae</taxon>
        <taxon>Streptomyces</taxon>
    </lineage>
</organism>
<evidence type="ECO:0000259" key="7">
    <source>
        <dbReference type="Pfam" id="PF00425"/>
    </source>
</evidence>
<evidence type="ECO:0000256" key="3">
    <source>
        <dbReference type="ARBA" id="ARBA00022679"/>
    </source>
</evidence>
<proteinExistence type="inferred from homology"/>
<evidence type="ECO:0000259" key="6">
    <source>
        <dbReference type="Pfam" id="PF00117"/>
    </source>
</evidence>
<dbReference type="InterPro" id="IPR029062">
    <property type="entry name" value="Class_I_gatase-like"/>
</dbReference>
<dbReference type="InterPro" id="IPR005801">
    <property type="entry name" value="ADC_synthase"/>
</dbReference>
<dbReference type="InterPro" id="IPR015890">
    <property type="entry name" value="Chorismate_C"/>
</dbReference>
<dbReference type="NCBIfam" id="TIGR00566">
    <property type="entry name" value="trpG_papA"/>
    <property type="match status" value="1"/>
</dbReference>
<evidence type="ECO:0000313" key="10">
    <source>
        <dbReference type="Proteomes" id="UP001501371"/>
    </source>
</evidence>
<dbReference type="CDD" id="cd01743">
    <property type="entry name" value="GATase1_Anthranilate_Synthase"/>
    <property type="match status" value="1"/>
</dbReference>
<dbReference type="InterPro" id="IPR019999">
    <property type="entry name" value="Anth_synth_I-like"/>
</dbReference>
<gene>
    <name evidence="9" type="primary">pabB_2</name>
    <name evidence="9" type="ORF">GCM10009654_46010</name>
</gene>
<dbReference type="EMBL" id="BAAAKV010000044">
    <property type="protein sequence ID" value="GAA1183420.1"/>
    <property type="molecule type" value="Genomic_DNA"/>
</dbReference>
<reference evidence="10" key="1">
    <citation type="journal article" date="2019" name="Int. J. Syst. Evol. Microbiol.">
        <title>The Global Catalogue of Microorganisms (GCM) 10K type strain sequencing project: providing services to taxonomists for standard genome sequencing and annotation.</title>
        <authorList>
            <consortium name="The Broad Institute Genomics Platform"/>
            <consortium name="The Broad Institute Genome Sequencing Center for Infectious Disease"/>
            <person name="Wu L."/>
            <person name="Ma J."/>
        </authorList>
    </citation>
    <scope>NUCLEOTIDE SEQUENCE [LARGE SCALE GENOMIC DNA]</scope>
    <source>
        <strain evidence="10">JCM 12696</strain>
    </source>
</reference>
<evidence type="ECO:0000256" key="2">
    <source>
        <dbReference type="ARBA" id="ARBA00013139"/>
    </source>
</evidence>
<dbReference type="PRINTS" id="PR00096">
    <property type="entry name" value="GATASE"/>
</dbReference>